<feature type="compositionally biased region" description="Polar residues" evidence="1">
    <location>
        <begin position="145"/>
        <end position="160"/>
    </location>
</feature>
<accession>X0ZR57</accession>
<organism evidence="2">
    <name type="scientific">marine sediment metagenome</name>
    <dbReference type="NCBI Taxonomy" id="412755"/>
    <lineage>
        <taxon>unclassified sequences</taxon>
        <taxon>metagenomes</taxon>
        <taxon>ecological metagenomes</taxon>
    </lineage>
</organism>
<comment type="caution">
    <text evidence="2">The sequence shown here is derived from an EMBL/GenBank/DDBJ whole genome shotgun (WGS) entry which is preliminary data.</text>
</comment>
<dbReference type="AlphaFoldDB" id="X0ZR57"/>
<gene>
    <name evidence="2" type="ORF">S01H1_82573</name>
</gene>
<feature type="region of interest" description="Disordered" evidence="1">
    <location>
        <begin position="116"/>
        <end position="177"/>
    </location>
</feature>
<dbReference type="EMBL" id="BARS01055991">
    <property type="protein sequence ID" value="GAG50726.1"/>
    <property type="molecule type" value="Genomic_DNA"/>
</dbReference>
<name>X0ZR57_9ZZZZ</name>
<proteinExistence type="predicted"/>
<evidence type="ECO:0000313" key="2">
    <source>
        <dbReference type="EMBL" id="GAG50726.1"/>
    </source>
</evidence>
<reference evidence="2" key="1">
    <citation type="journal article" date="2014" name="Front. Microbiol.">
        <title>High frequency of phylogenetically diverse reductive dehalogenase-homologous genes in deep subseafloor sedimentary metagenomes.</title>
        <authorList>
            <person name="Kawai M."/>
            <person name="Futagami T."/>
            <person name="Toyoda A."/>
            <person name="Takaki Y."/>
            <person name="Nishi S."/>
            <person name="Hori S."/>
            <person name="Arai W."/>
            <person name="Tsubouchi T."/>
            <person name="Morono Y."/>
            <person name="Uchiyama I."/>
            <person name="Ito T."/>
            <person name="Fujiyama A."/>
            <person name="Inagaki F."/>
            <person name="Takami H."/>
        </authorList>
    </citation>
    <scope>NUCLEOTIDE SEQUENCE</scope>
    <source>
        <strain evidence="2">Expedition CK06-06</strain>
    </source>
</reference>
<evidence type="ECO:0000256" key="1">
    <source>
        <dbReference type="SAM" id="MobiDB-lite"/>
    </source>
</evidence>
<feature type="non-terminal residue" evidence="2">
    <location>
        <position position="1"/>
    </location>
</feature>
<protein>
    <submittedName>
        <fullName evidence="2">Uncharacterized protein</fullName>
    </submittedName>
</protein>
<sequence>VLDTTGPPMIHVTRSHRPEVVIFGSDQRFLPPLAVDAGNQIMVTSSSPGEISVSKFAVNEADQKRIVSTRVDEVIRAIVELGGTYPDVVQALQEAKTAGALAGRFEADALPAAGRKYDRVASGRKRNQPPTGGAPGRSPSGAGEANSQENAAQTTKTGNHPSPMGRFFARITGRKSD</sequence>